<dbReference type="GO" id="GO:0046872">
    <property type="term" value="F:metal ion binding"/>
    <property type="evidence" value="ECO:0007669"/>
    <property type="project" value="UniProtKB-KW"/>
</dbReference>
<dbReference type="EMBL" id="AP028679">
    <property type="protein sequence ID" value="BEQ14155.1"/>
    <property type="molecule type" value="Genomic_DNA"/>
</dbReference>
<proteinExistence type="inferred from homology"/>
<dbReference type="InterPro" id="IPR013766">
    <property type="entry name" value="Thioredoxin_domain"/>
</dbReference>
<evidence type="ECO:0000256" key="5">
    <source>
        <dbReference type="ARBA" id="ARBA00023157"/>
    </source>
</evidence>
<keyword evidence="6" id="KW-0676">Redox-active center</keyword>
<dbReference type="FunFam" id="3.40.30.10:FF:000001">
    <property type="entry name" value="Thioredoxin"/>
    <property type="match status" value="1"/>
</dbReference>
<dbReference type="NCBIfam" id="NF008229">
    <property type="entry name" value="PRK10996.1"/>
    <property type="match status" value="1"/>
</dbReference>
<keyword evidence="10" id="KW-1185">Reference proteome</keyword>
<dbReference type="PRINTS" id="PR00421">
    <property type="entry name" value="THIOREDOXIN"/>
</dbReference>
<dbReference type="InterPro" id="IPR049299">
    <property type="entry name" value="Thio2_N"/>
</dbReference>
<dbReference type="GO" id="GO:0015035">
    <property type="term" value="F:protein-disulfide reductase activity"/>
    <property type="evidence" value="ECO:0007669"/>
    <property type="project" value="UniProtKB-UniRule"/>
</dbReference>
<evidence type="ECO:0000256" key="1">
    <source>
        <dbReference type="ARBA" id="ARBA00008987"/>
    </source>
</evidence>
<dbReference type="NCBIfam" id="TIGR01068">
    <property type="entry name" value="thioredoxin"/>
    <property type="match status" value="1"/>
</dbReference>
<dbReference type="PROSITE" id="PS51352">
    <property type="entry name" value="THIOREDOXIN_2"/>
    <property type="match status" value="1"/>
</dbReference>
<dbReference type="PROSITE" id="PS00194">
    <property type="entry name" value="THIOREDOXIN_1"/>
    <property type="match status" value="1"/>
</dbReference>
<dbReference type="Proteomes" id="UP001366166">
    <property type="component" value="Chromosome"/>
</dbReference>
<accession>A0AAU9EQL2</accession>
<evidence type="ECO:0000313" key="10">
    <source>
        <dbReference type="Proteomes" id="UP001366166"/>
    </source>
</evidence>
<dbReference type="Pfam" id="PF00085">
    <property type="entry name" value="Thioredoxin"/>
    <property type="match status" value="1"/>
</dbReference>
<evidence type="ECO:0000256" key="6">
    <source>
        <dbReference type="ARBA" id="ARBA00023284"/>
    </source>
</evidence>
<dbReference type="KEGG" id="dmp:FAK_12210"/>
<dbReference type="Gene3D" id="3.40.30.10">
    <property type="entry name" value="Glutaredoxin"/>
    <property type="match status" value="1"/>
</dbReference>
<organism evidence="9 10">
    <name type="scientific">Desulfoferula mesophila</name>
    <dbReference type="NCBI Taxonomy" id="3058419"/>
    <lineage>
        <taxon>Bacteria</taxon>
        <taxon>Pseudomonadati</taxon>
        <taxon>Thermodesulfobacteriota</taxon>
        <taxon>Desulfarculia</taxon>
        <taxon>Desulfarculales</taxon>
        <taxon>Desulfarculaceae</taxon>
        <taxon>Desulfoferula</taxon>
    </lineage>
</organism>
<comment type="similarity">
    <text evidence="1">Belongs to the thioredoxin family.</text>
</comment>
<evidence type="ECO:0000313" key="9">
    <source>
        <dbReference type="EMBL" id="BEQ14155.1"/>
    </source>
</evidence>
<dbReference type="PANTHER" id="PTHR45663:SF11">
    <property type="entry name" value="GEO12009P1"/>
    <property type="match status" value="1"/>
</dbReference>
<evidence type="ECO:0000256" key="4">
    <source>
        <dbReference type="ARBA" id="ARBA00022982"/>
    </source>
</evidence>
<dbReference type="AlphaFoldDB" id="A0AAU9EQL2"/>
<evidence type="ECO:0000256" key="3">
    <source>
        <dbReference type="ARBA" id="ARBA00022723"/>
    </source>
</evidence>
<feature type="domain" description="Thioredoxin" evidence="8">
    <location>
        <begin position="20"/>
        <end position="144"/>
    </location>
</feature>
<dbReference type="InterPro" id="IPR017937">
    <property type="entry name" value="Thioredoxin_CS"/>
</dbReference>
<sequence length="144" mass="15327">MSSNIHIVCPQCAATNRVPAERLGQAPTCGRCKSALLTGQPVEANAALFGKLMSSEDLPVVVDFWASWCGPCKMMAPAFAQAASQMHPKVRFIKVSTEQEQALASQYGISSIPTMVMFKGGREVARTSGAMPAAGIVQWVQGQL</sequence>
<protein>
    <recommendedName>
        <fullName evidence="7">Thioredoxin</fullName>
    </recommendedName>
</protein>
<dbReference type="SUPFAM" id="SSF52833">
    <property type="entry name" value="Thioredoxin-like"/>
    <property type="match status" value="1"/>
</dbReference>
<keyword evidence="4" id="KW-0249">Electron transport</keyword>
<reference evidence="10" key="1">
    <citation type="journal article" date="2023" name="Arch. Microbiol.">
        <title>Desulfoferula mesophilus gen. nov. sp. nov., a mesophilic sulfate-reducing bacterium isolated from a brackish lake sediment.</title>
        <authorList>
            <person name="Watanabe T."/>
            <person name="Yabe T."/>
            <person name="Tsuji J.M."/>
            <person name="Fukui M."/>
        </authorList>
    </citation>
    <scope>NUCLEOTIDE SEQUENCE [LARGE SCALE GENOMIC DNA]</scope>
    <source>
        <strain evidence="10">12FAK</strain>
    </source>
</reference>
<dbReference type="InterPro" id="IPR036249">
    <property type="entry name" value="Thioredoxin-like_sf"/>
</dbReference>
<evidence type="ECO:0000256" key="7">
    <source>
        <dbReference type="NCBIfam" id="TIGR01068"/>
    </source>
</evidence>
<dbReference type="Gene3D" id="2.30.30.380">
    <property type="entry name" value="Zn-finger domain of Sec23/24"/>
    <property type="match status" value="1"/>
</dbReference>
<dbReference type="Pfam" id="PF21352">
    <property type="entry name" value="Zn_ribbon_Thio2"/>
    <property type="match status" value="1"/>
</dbReference>
<keyword evidence="5" id="KW-1015">Disulfide bond</keyword>
<dbReference type="CDD" id="cd02947">
    <property type="entry name" value="TRX_family"/>
    <property type="match status" value="1"/>
</dbReference>
<name>A0AAU9EQL2_9BACT</name>
<evidence type="ECO:0000259" key="8">
    <source>
        <dbReference type="PROSITE" id="PS51352"/>
    </source>
</evidence>
<dbReference type="InterPro" id="IPR005746">
    <property type="entry name" value="Thioredoxin"/>
</dbReference>
<evidence type="ECO:0000256" key="2">
    <source>
        <dbReference type="ARBA" id="ARBA00022448"/>
    </source>
</evidence>
<dbReference type="RefSeq" id="WP_338605881.1">
    <property type="nucleotide sequence ID" value="NZ_AP028679.1"/>
</dbReference>
<gene>
    <name evidence="9" type="primary">trxC</name>
    <name evidence="9" type="ORF">FAK_12210</name>
</gene>
<keyword evidence="2" id="KW-0813">Transport</keyword>
<keyword evidence="3" id="KW-0479">Metal-binding</keyword>
<dbReference type="PANTHER" id="PTHR45663">
    <property type="entry name" value="GEO12009P1"/>
    <property type="match status" value="1"/>
</dbReference>
<dbReference type="GO" id="GO:0045454">
    <property type="term" value="P:cell redox homeostasis"/>
    <property type="evidence" value="ECO:0007669"/>
    <property type="project" value="TreeGrafter"/>
</dbReference>
<dbReference type="GO" id="GO:0005829">
    <property type="term" value="C:cytosol"/>
    <property type="evidence" value="ECO:0007669"/>
    <property type="project" value="TreeGrafter"/>
</dbReference>